<keyword evidence="4 6" id="KW-1133">Transmembrane helix</keyword>
<evidence type="ECO:0000313" key="9">
    <source>
        <dbReference type="Proteomes" id="UP000533476"/>
    </source>
</evidence>
<keyword evidence="3 6" id="KW-0812">Transmembrane</keyword>
<comment type="subcellular location">
    <subcellularLocation>
        <location evidence="1">Cell membrane</location>
        <topology evidence="1">Multi-pass membrane protein</topology>
    </subcellularLocation>
</comment>
<feature type="transmembrane region" description="Helical" evidence="6">
    <location>
        <begin position="218"/>
        <end position="243"/>
    </location>
</feature>
<proteinExistence type="predicted"/>
<dbReference type="AlphaFoldDB" id="A0A7Y0L0P0"/>
<dbReference type="Gene3D" id="1.20.1250.20">
    <property type="entry name" value="MFS general substrate transporter like domains"/>
    <property type="match status" value="2"/>
</dbReference>
<evidence type="ECO:0000259" key="7">
    <source>
        <dbReference type="PROSITE" id="PS50850"/>
    </source>
</evidence>
<dbReference type="RefSeq" id="WP_169096031.1">
    <property type="nucleotide sequence ID" value="NZ_JABBVZ010000003.1"/>
</dbReference>
<feature type="transmembrane region" description="Helical" evidence="6">
    <location>
        <begin position="12"/>
        <end position="32"/>
    </location>
</feature>
<evidence type="ECO:0000256" key="1">
    <source>
        <dbReference type="ARBA" id="ARBA00004651"/>
    </source>
</evidence>
<feature type="transmembrane region" description="Helical" evidence="6">
    <location>
        <begin position="178"/>
        <end position="198"/>
    </location>
</feature>
<dbReference type="InterPro" id="IPR036259">
    <property type="entry name" value="MFS_trans_sf"/>
</dbReference>
<dbReference type="GO" id="GO:0022857">
    <property type="term" value="F:transmembrane transporter activity"/>
    <property type="evidence" value="ECO:0007669"/>
    <property type="project" value="InterPro"/>
</dbReference>
<evidence type="ECO:0000256" key="3">
    <source>
        <dbReference type="ARBA" id="ARBA00022692"/>
    </source>
</evidence>
<feature type="transmembrane region" description="Helical" evidence="6">
    <location>
        <begin position="374"/>
        <end position="392"/>
    </location>
</feature>
<feature type="transmembrane region" description="Helical" evidence="6">
    <location>
        <begin position="76"/>
        <end position="98"/>
    </location>
</feature>
<dbReference type="EMBL" id="JABBVZ010000003">
    <property type="protein sequence ID" value="NMP21070.1"/>
    <property type="molecule type" value="Genomic_DNA"/>
</dbReference>
<evidence type="ECO:0000313" key="8">
    <source>
        <dbReference type="EMBL" id="NMP21070.1"/>
    </source>
</evidence>
<organism evidence="8 9">
    <name type="scientific">Sulfobacillus harzensis</name>
    <dbReference type="NCBI Taxonomy" id="2729629"/>
    <lineage>
        <taxon>Bacteria</taxon>
        <taxon>Bacillati</taxon>
        <taxon>Bacillota</taxon>
        <taxon>Clostridia</taxon>
        <taxon>Eubacteriales</taxon>
        <taxon>Clostridiales Family XVII. Incertae Sedis</taxon>
        <taxon>Sulfobacillus</taxon>
    </lineage>
</organism>
<feature type="domain" description="Major facilitator superfamily (MFS) profile" evidence="7">
    <location>
        <begin position="6"/>
        <end position="399"/>
    </location>
</feature>
<name>A0A7Y0L0P0_9FIRM</name>
<feature type="transmembrane region" description="Helical" evidence="6">
    <location>
        <begin position="44"/>
        <end position="64"/>
    </location>
</feature>
<evidence type="ECO:0000256" key="6">
    <source>
        <dbReference type="SAM" id="Phobius"/>
    </source>
</evidence>
<evidence type="ECO:0000256" key="2">
    <source>
        <dbReference type="ARBA" id="ARBA00022448"/>
    </source>
</evidence>
<sequence length="403" mass="42890">MQPNRNLQWIYAGRALRSFITAFLTVIFPLYLAKVGYSASRIGLVVALSGAITVLLVAAVGLFADLYGRRRAIIGLALFSAIGGAVMGFSHVFLWAVLASGLGGVGRGGGAGSGGSWGPVFPAEQPLVAESVPAPNRTAAFGRISFIGVLAGAAGSIVAGVPDWLHGAGWSWVSGYRLLFFVAAGLSLLMALSALPIQEAPPQQAGQEAPPPIPLRTLMGRLGLTNALNGLGFGFLGPLLTYWFYRRFGVGPSEIGILYTAINLAAAFPYLWSSRLARRLGAVKTVTVTRGIGLGLMLMMVFMPSFWLAGGFYLLRMVFNSLGMPARQSFVMGVSESRYRSRVSAFSSLPSQVTSMITPAVGGAMMDTILDTPVFGAVFFMSLNLVAYWWSFRNVEEPGQRRA</sequence>
<gene>
    <name evidence="8" type="ORF">HIJ39_01695</name>
</gene>
<dbReference type="InterPro" id="IPR020846">
    <property type="entry name" value="MFS_dom"/>
</dbReference>
<dbReference type="PROSITE" id="PS00216">
    <property type="entry name" value="SUGAR_TRANSPORT_1"/>
    <property type="match status" value="1"/>
</dbReference>
<comment type="caution">
    <text evidence="8">The sequence shown here is derived from an EMBL/GenBank/DDBJ whole genome shotgun (WGS) entry which is preliminary data.</text>
</comment>
<accession>A0A7Y0L0P0</accession>
<dbReference type="InterPro" id="IPR005829">
    <property type="entry name" value="Sugar_transporter_CS"/>
</dbReference>
<evidence type="ECO:0000256" key="4">
    <source>
        <dbReference type="ARBA" id="ARBA00022989"/>
    </source>
</evidence>
<dbReference type="PANTHER" id="PTHR23520:SF5">
    <property type="entry name" value="TRANSPORTER, PUTATIVE (AFU_ORTHOLOGUE AFUA_3G04000)-RELATED"/>
    <property type="match status" value="1"/>
</dbReference>
<keyword evidence="2" id="KW-0813">Transport</keyword>
<dbReference type="PANTHER" id="PTHR23520">
    <property type="entry name" value="TRANSPORTER, PUTATIVE (AFU_ORTHOLOGUE AFUA_3G04000)-RELATED"/>
    <property type="match status" value="1"/>
</dbReference>
<feature type="transmembrane region" description="Helical" evidence="6">
    <location>
        <begin position="292"/>
        <end position="315"/>
    </location>
</feature>
<dbReference type="Proteomes" id="UP000533476">
    <property type="component" value="Unassembled WGS sequence"/>
</dbReference>
<keyword evidence="9" id="KW-1185">Reference proteome</keyword>
<protein>
    <submittedName>
        <fullName evidence="8">MFS transporter</fullName>
    </submittedName>
</protein>
<evidence type="ECO:0000256" key="5">
    <source>
        <dbReference type="ARBA" id="ARBA00023136"/>
    </source>
</evidence>
<reference evidence="8 9" key="1">
    <citation type="submission" date="2020-04" db="EMBL/GenBank/DDBJ databases">
        <authorList>
            <person name="Zhang R."/>
            <person name="Schippers A."/>
        </authorList>
    </citation>
    <scope>NUCLEOTIDE SEQUENCE [LARGE SCALE GENOMIC DNA]</scope>
    <source>
        <strain evidence="8 9">DSM 109850</strain>
    </source>
</reference>
<dbReference type="SUPFAM" id="SSF103473">
    <property type="entry name" value="MFS general substrate transporter"/>
    <property type="match status" value="1"/>
</dbReference>
<dbReference type="GO" id="GO:0005886">
    <property type="term" value="C:plasma membrane"/>
    <property type="evidence" value="ECO:0007669"/>
    <property type="project" value="UniProtKB-SubCell"/>
</dbReference>
<feature type="transmembrane region" description="Helical" evidence="6">
    <location>
        <begin position="255"/>
        <end position="272"/>
    </location>
</feature>
<dbReference type="InterPro" id="IPR011701">
    <property type="entry name" value="MFS"/>
</dbReference>
<keyword evidence="5 6" id="KW-0472">Membrane</keyword>
<dbReference type="PROSITE" id="PS50850">
    <property type="entry name" value="MFS"/>
    <property type="match status" value="1"/>
</dbReference>
<dbReference type="Pfam" id="PF07690">
    <property type="entry name" value="MFS_1"/>
    <property type="match status" value="2"/>
</dbReference>